<dbReference type="Pfam" id="PF11167">
    <property type="entry name" value="DUF2953"/>
    <property type="match status" value="1"/>
</dbReference>
<gene>
    <name evidence="1" type="ORF">CTDIVETGP_0608</name>
</gene>
<organism evidence="1 2">
    <name type="scientific">Clostridium tyrobutyricum DIVETGP</name>
    <dbReference type="NCBI Taxonomy" id="1408889"/>
    <lineage>
        <taxon>Bacteria</taxon>
        <taxon>Bacillati</taxon>
        <taxon>Bacillota</taxon>
        <taxon>Clostridia</taxon>
        <taxon>Eubacteriales</taxon>
        <taxon>Clostridiaceae</taxon>
        <taxon>Clostridium</taxon>
    </lineage>
</organism>
<dbReference type="EMBL" id="CBXI010000008">
    <property type="protein sequence ID" value="CDL90538.1"/>
    <property type="molecule type" value="Genomic_DNA"/>
</dbReference>
<dbReference type="AlphaFoldDB" id="W6N2D9"/>
<proteinExistence type="predicted"/>
<reference evidence="1 2" key="1">
    <citation type="journal article" date="2015" name="Genome Announc.">
        <title>Draft Genome Sequence of Clostridium tyrobutyricum Strain DIVETGP, Isolated from Cow's Milk for Grana Padano Production.</title>
        <authorList>
            <person name="Soggiu A."/>
            <person name="Piras C."/>
            <person name="Gaiarsa S."/>
            <person name="Sassera D."/>
            <person name="Roncada P."/>
            <person name="Bendixen E."/>
            <person name="Brasca M."/>
            <person name="Bonizzi L."/>
        </authorList>
    </citation>
    <scope>NUCLEOTIDE SEQUENCE [LARGE SCALE GENOMIC DNA]</scope>
    <source>
        <strain evidence="1 2">DIVETGP</strain>
    </source>
</reference>
<accession>W6N2D9</accession>
<evidence type="ECO:0000313" key="1">
    <source>
        <dbReference type="EMBL" id="CDL90538.1"/>
    </source>
</evidence>
<dbReference type="InterPro" id="IPR021338">
    <property type="entry name" value="DUF2953"/>
</dbReference>
<sequence>MVILYILIAIVLICMLSQVKYKVYVFLKESNVKYNFIISFLFHSIILEGSGYDGNVDLVIKILFIKKKFNLKHDIKKNKDKRESNKFNVFSVLRQVNIYKEYIMQLVHKVKPDNFEVNGQYGFDDPSVTGTAAGYIYMIKPVFKNILINIKPNFYQEIIDIKLGIGGKILPVSLIAPILKLIVPIMKTRRNSISKEKHTKQKFNVSET</sequence>
<dbReference type="RefSeq" id="WP_017894816.1">
    <property type="nucleotide sequence ID" value="NZ_CBXI010000008.1"/>
</dbReference>
<name>W6N2D9_CLOTY</name>
<dbReference type="Proteomes" id="UP000019482">
    <property type="component" value="Unassembled WGS sequence"/>
</dbReference>
<keyword evidence="2" id="KW-1185">Reference proteome</keyword>
<dbReference type="OrthoDB" id="1739345at2"/>
<dbReference type="GeneID" id="29420065"/>
<protein>
    <submittedName>
        <fullName evidence="1">Predicted membrane protein</fullName>
    </submittedName>
</protein>
<evidence type="ECO:0000313" key="2">
    <source>
        <dbReference type="Proteomes" id="UP000019482"/>
    </source>
</evidence>
<comment type="caution">
    <text evidence="1">The sequence shown here is derived from an EMBL/GenBank/DDBJ whole genome shotgun (WGS) entry which is preliminary data.</text>
</comment>